<dbReference type="GO" id="GO:0016758">
    <property type="term" value="F:hexosyltransferase activity"/>
    <property type="evidence" value="ECO:0007669"/>
    <property type="project" value="InterPro"/>
</dbReference>
<keyword evidence="4 11" id="KW-0808">Transferase</keyword>
<sequence>MTRPDQPADIPTRFLLEEATACHRIKDVELVAYVHSAISRVEHRRETRRTWANSTALRMVVMFMVGRSKNRHEQELIERESFVHHDIVQGDYADYYRLLSYKALSSLYWITKHCAHVPWTVHADDDILIDTFRLRQFIQGQNGSKDRDKLHCRKLVKQPVKRKGKWSVSPSELALKHYPPYCEGFFWLLPTTQVSILLQASAHVKFMWVDDAYVTGFMAIKANISIHDIKNLKGGATMASAQPNQIRIGAPPDVPRHFLIEEPDACTRQGDSLEVVVFVHSAIKRVEQRSLTRLTWANSSVINMSVVFMVGRAKSTEESNIVNHESELYHDIVQGDYGDQYRLLTYKALSALYWVNKHCAHVPWTLHADDDLLVDTHVLKSFIEEFDNSKDRNNLHCRLLKAQRVYRKGRWRVMRKEFPGRRYPPFCQGILWLLPTKEVSRLLRASAAVKFLWVDDAYITGLLAKQSGIKISGIPNERFGIAAFNESDVGNKLAWFHLRGMNLTQLWSGILEYYNTTTTPTLHH</sequence>
<dbReference type="GO" id="GO:0000139">
    <property type="term" value="C:Golgi membrane"/>
    <property type="evidence" value="ECO:0007669"/>
    <property type="project" value="UniProtKB-SubCell"/>
</dbReference>
<comment type="similarity">
    <text evidence="2">Belongs to the glycosyltransferase 31 family.</text>
</comment>
<evidence type="ECO:0000256" key="9">
    <source>
        <dbReference type="ARBA" id="ARBA00023136"/>
    </source>
</evidence>
<keyword evidence="5" id="KW-0812">Transmembrane</keyword>
<keyword evidence="10" id="KW-0325">Glycoprotein</keyword>
<dbReference type="EMBL" id="VSRR010004250">
    <property type="protein sequence ID" value="MPC39069.1"/>
    <property type="molecule type" value="Genomic_DNA"/>
</dbReference>
<protein>
    <submittedName>
        <fullName evidence="11">Beta-1,3-galactosyltransferase 2</fullName>
    </submittedName>
</protein>
<keyword evidence="8" id="KW-0333">Golgi apparatus</keyword>
<dbReference type="InterPro" id="IPR002659">
    <property type="entry name" value="Glyco_trans_31"/>
</dbReference>
<comment type="subcellular location">
    <subcellularLocation>
        <location evidence="1">Golgi apparatus membrane</location>
        <topology evidence="1">Single-pass type II membrane protein</topology>
    </subcellularLocation>
</comment>
<comment type="caution">
    <text evidence="11">The sequence shown here is derived from an EMBL/GenBank/DDBJ whole genome shotgun (WGS) entry which is preliminary data.</text>
</comment>
<evidence type="ECO:0000256" key="5">
    <source>
        <dbReference type="ARBA" id="ARBA00022692"/>
    </source>
</evidence>
<evidence type="ECO:0000256" key="7">
    <source>
        <dbReference type="ARBA" id="ARBA00022989"/>
    </source>
</evidence>
<evidence type="ECO:0000313" key="12">
    <source>
        <dbReference type="Proteomes" id="UP000324222"/>
    </source>
</evidence>
<evidence type="ECO:0000256" key="6">
    <source>
        <dbReference type="ARBA" id="ARBA00022968"/>
    </source>
</evidence>
<name>A0A5B7F1F7_PORTR</name>
<evidence type="ECO:0000256" key="8">
    <source>
        <dbReference type="ARBA" id="ARBA00023034"/>
    </source>
</evidence>
<accession>A0A5B7F1F7</accession>
<evidence type="ECO:0000313" key="11">
    <source>
        <dbReference type="EMBL" id="MPC39069.1"/>
    </source>
</evidence>
<dbReference type="PANTHER" id="PTHR11214:SF376">
    <property type="entry name" value="HEXOSYLTRANSFERASE"/>
    <property type="match status" value="1"/>
</dbReference>
<keyword evidence="3 11" id="KW-0328">Glycosyltransferase</keyword>
<evidence type="ECO:0000256" key="2">
    <source>
        <dbReference type="ARBA" id="ARBA00008661"/>
    </source>
</evidence>
<reference evidence="11 12" key="1">
    <citation type="submission" date="2019-05" db="EMBL/GenBank/DDBJ databases">
        <title>Another draft genome of Portunus trituberculatus and its Hox gene families provides insights of decapod evolution.</title>
        <authorList>
            <person name="Jeong J.-H."/>
            <person name="Song I."/>
            <person name="Kim S."/>
            <person name="Choi T."/>
            <person name="Kim D."/>
            <person name="Ryu S."/>
            <person name="Kim W."/>
        </authorList>
    </citation>
    <scope>NUCLEOTIDE SEQUENCE [LARGE SCALE GENOMIC DNA]</scope>
    <source>
        <tissue evidence="11">Muscle</tissue>
    </source>
</reference>
<evidence type="ECO:0000256" key="3">
    <source>
        <dbReference type="ARBA" id="ARBA00022676"/>
    </source>
</evidence>
<keyword evidence="12" id="KW-1185">Reference proteome</keyword>
<keyword evidence="9" id="KW-0472">Membrane</keyword>
<organism evidence="11 12">
    <name type="scientific">Portunus trituberculatus</name>
    <name type="common">Swimming crab</name>
    <name type="synonym">Neptunus trituberculatus</name>
    <dbReference type="NCBI Taxonomy" id="210409"/>
    <lineage>
        <taxon>Eukaryota</taxon>
        <taxon>Metazoa</taxon>
        <taxon>Ecdysozoa</taxon>
        <taxon>Arthropoda</taxon>
        <taxon>Crustacea</taxon>
        <taxon>Multicrustacea</taxon>
        <taxon>Malacostraca</taxon>
        <taxon>Eumalacostraca</taxon>
        <taxon>Eucarida</taxon>
        <taxon>Decapoda</taxon>
        <taxon>Pleocyemata</taxon>
        <taxon>Brachyura</taxon>
        <taxon>Eubrachyura</taxon>
        <taxon>Portunoidea</taxon>
        <taxon>Portunidae</taxon>
        <taxon>Portuninae</taxon>
        <taxon>Portunus</taxon>
    </lineage>
</organism>
<keyword evidence="7" id="KW-1133">Transmembrane helix</keyword>
<dbReference type="PANTHER" id="PTHR11214">
    <property type="entry name" value="BETA-1,3-N-ACETYLGLUCOSAMINYLTRANSFERASE"/>
    <property type="match status" value="1"/>
</dbReference>
<keyword evidence="6" id="KW-0735">Signal-anchor</keyword>
<dbReference type="GO" id="GO:0006493">
    <property type="term" value="P:protein O-linked glycosylation"/>
    <property type="evidence" value="ECO:0007669"/>
    <property type="project" value="TreeGrafter"/>
</dbReference>
<dbReference type="OrthoDB" id="115198at2759"/>
<evidence type="ECO:0000256" key="1">
    <source>
        <dbReference type="ARBA" id="ARBA00004323"/>
    </source>
</evidence>
<evidence type="ECO:0000256" key="10">
    <source>
        <dbReference type="ARBA" id="ARBA00023180"/>
    </source>
</evidence>
<proteinExistence type="inferred from homology"/>
<dbReference type="Gene3D" id="3.90.550.50">
    <property type="match status" value="2"/>
</dbReference>
<evidence type="ECO:0000256" key="4">
    <source>
        <dbReference type="ARBA" id="ARBA00022679"/>
    </source>
</evidence>
<gene>
    <name evidence="11" type="primary">B3GALT2_0</name>
    <name evidence="11" type="ORF">E2C01_032587</name>
</gene>
<dbReference type="FunFam" id="3.90.550.50:FF:000001">
    <property type="entry name" value="Hexosyltransferase"/>
    <property type="match status" value="1"/>
</dbReference>
<dbReference type="Pfam" id="PF01762">
    <property type="entry name" value="Galactosyl_T"/>
    <property type="match status" value="2"/>
</dbReference>
<dbReference type="Proteomes" id="UP000324222">
    <property type="component" value="Unassembled WGS sequence"/>
</dbReference>
<dbReference type="AlphaFoldDB" id="A0A5B7F1F7"/>